<evidence type="ECO:0000256" key="6">
    <source>
        <dbReference type="SAM" id="SignalP"/>
    </source>
</evidence>
<dbReference type="InterPro" id="IPR000612">
    <property type="entry name" value="PMP3"/>
</dbReference>
<name>A0AA39UP01_9AGAR</name>
<gene>
    <name evidence="7" type="ORF">EDD18DRAFT_1165530</name>
</gene>
<accession>A0AA39UP01</accession>
<dbReference type="AlphaFoldDB" id="A0AA39UP01"/>
<evidence type="ECO:0000256" key="2">
    <source>
        <dbReference type="ARBA" id="ARBA00009530"/>
    </source>
</evidence>
<keyword evidence="8" id="KW-1185">Reference proteome</keyword>
<dbReference type="PROSITE" id="PS51257">
    <property type="entry name" value="PROKAR_LIPOPROTEIN"/>
    <property type="match status" value="1"/>
</dbReference>
<comment type="caution">
    <text evidence="7">The sequence shown here is derived from an EMBL/GenBank/DDBJ whole genome shotgun (WGS) entry which is preliminary data.</text>
</comment>
<proteinExistence type="inferred from homology"/>
<organism evidence="7 8">
    <name type="scientific">Armillaria luteobubalina</name>
    <dbReference type="NCBI Taxonomy" id="153913"/>
    <lineage>
        <taxon>Eukaryota</taxon>
        <taxon>Fungi</taxon>
        <taxon>Dikarya</taxon>
        <taxon>Basidiomycota</taxon>
        <taxon>Agaricomycotina</taxon>
        <taxon>Agaricomycetes</taxon>
        <taxon>Agaricomycetidae</taxon>
        <taxon>Agaricales</taxon>
        <taxon>Marasmiineae</taxon>
        <taxon>Physalacriaceae</taxon>
        <taxon>Armillaria</taxon>
    </lineage>
</organism>
<keyword evidence="5" id="KW-0472">Membrane</keyword>
<evidence type="ECO:0000313" key="7">
    <source>
        <dbReference type="EMBL" id="KAK0496243.1"/>
    </source>
</evidence>
<feature type="chain" id="PRO_5041339912" evidence="6">
    <location>
        <begin position="23"/>
        <end position="89"/>
    </location>
</feature>
<keyword evidence="3" id="KW-0812">Transmembrane</keyword>
<sequence length="89" mass="9729">MPVKSSDILLIIVAILFPPAAAFFVSGCDMYSIGAFPGHIHAFWLIYKKIKAEELYGPGGYEYVGYGYYQPVLNSAPYQAPPSYSATNA</sequence>
<comment type="similarity">
    <text evidence="2">Belongs to the UPF0057 (PMP3) family.</text>
</comment>
<evidence type="ECO:0000256" key="4">
    <source>
        <dbReference type="ARBA" id="ARBA00022989"/>
    </source>
</evidence>
<evidence type="ECO:0000256" key="5">
    <source>
        <dbReference type="ARBA" id="ARBA00023136"/>
    </source>
</evidence>
<dbReference type="Proteomes" id="UP001175228">
    <property type="component" value="Unassembled WGS sequence"/>
</dbReference>
<evidence type="ECO:0000256" key="3">
    <source>
        <dbReference type="ARBA" id="ARBA00022692"/>
    </source>
</evidence>
<protein>
    <submittedName>
        <fullName evidence="7">Uncharacterized protein</fullName>
    </submittedName>
</protein>
<evidence type="ECO:0000313" key="8">
    <source>
        <dbReference type="Proteomes" id="UP001175228"/>
    </source>
</evidence>
<keyword evidence="6" id="KW-0732">Signal</keyword>
<dbReference type="GO" id="GO:0016020">
    <property type="term" value="C:membrane"/>
    <property type="evidence" value="ECO:0007669"/>
    <property type="project" value="UniProtKB-SubCell"/>
</dbReference>
<keyword evidence="4" id="KW-1133">Transmembrane helix</keyword>
<feature type="signal peptide" evidence="6">
    <location>
        <begin position="1"/>
        <end position="22"/>
    </location>
</feature>
<dbReference type="EMBL" id="JAUEPU010000015">
    <property type="protein sequence ID" value="KAK0496243.1"/>
    <property type="molecule type" value="Genomic_DNA"/>
</dbReference>
<dbReference type="Pfam" id="PF01679">
    <property type="entry name" value="Pmp3"/>
    <property type="match status" value="1"/>
</dbReference>
<reference evidence="7" key="1">
    <citation type="submission" date="2023-06" db="EMBL/GenBank/DDBJ databases">
        <authorList>
            <consortium name="Lawrence Berkeley National Laboratory"/>
            <person name="Ahrendt S."/>
            <person name="Sahu N."/>
            <person name="Indic B."/>
            <person name="Wong-Bajracharya J."/>
            <person name="Merenyi Z."/>
            <person name="Ke H.-M."/>
            <person name="Monk M."/>
            <person name="Kocsube S."/>
            <person name="Drula E."/>
            <person name="Lipzen A."/>
            <person name="Balint B."/>
            <person name="Henrissat B."/>
            <person name="Andreopoulos B."/>
            <person name="Martin F.M."/>
            <person name="Harder C.B."/>
            <person name="Rigling D."/>
            <person name="Ford K.L."/>
            <person name="Foster G.D."/>
            <person name="Pangilinan J."/>
            <person name="Papanicolaou A."/>
            <person name="Barry K."/>
            <person name="LaButti K."/>
            <person name="Viragh M."/>
            <person name="Koriabine M."/>
            <person name="Yan M."/>
            <person name="Riley R."/>
            <person name="Champramary S."/>
            <person name="Plett K.L."/>
            <person name="Tsai I.J."/>
            <person name="Slot J."/>
            <person name="Sipos G."/>
            <person name="Plett J."/>
            <person name="Nagy L.G."/>
            <person name="Grigoriev I.V."/>
        </authorList>
    </citation>
    <scope>NUCLEOTIDE SEQUENCE</scope>
    <source>
        <strain evidence="7">HWK02</strain>
    </source>
</reference>
<comment type="subcellular location">
    <subcellularLocation>
        <location evidence="1">Membrane</location>
    </subcellularLocation>
</comment>
<evidence type="ECO:0000256" key="1">
    <source>
        <dbReference type="ARBA" id="ARBA00004370"/>
    </source>
</evidence>